<dbReference type="Proteomes" id="UP001444661">
    <property type="component" value="Unassembled WGS sequence"/>
</dbReference>
<sequence length="191" mass="19677">MDTTARRTVLGPLTTVFTPDPTCVTPMAGPCDGTGYRAWAGQTCQLSGDSYKARDQTACWPPITKGATGVDVPTTGALNGWGLYSPGLSCPAGHVRACTKTAGVSNIDDFAFQFPPAPGETAVGCCPSSYVCTRASGHLGSAQTCKRLMTKASYPVVSCGGTISPGTTAASRTASGATFHMLVAPMIQMNW</sequence>
<evidence type="ECO:0000313" key="2">
    <source>
        <dbReference type="Proteomes" id="UP001444661"/>
    </source>
</evidence>
<protein>
    <submittedName>
        <fullName evidence="1">Uncharacterized protein</fullName>
    </submittedName>
</protein>
<accession>A0ABR1TC64</accession>
<dbReference type="EMBL" id="JAQQWK010000003">
    <property type="protein sequence ID" value="KAK8044199.1"/>
    <property type="molecule type" value="Genomic_DNA"/>
</dbReference>
<gene>
    <name evidence="1" type="ORF">PG993_004223</name>
</gene>
<evidence type="ECO:0000313" key="1">
    <source>
        <dbReference type="EMBL" id="KAK8044199.1"/>
    </source>
</evidence>
<keyword evidence="2" id="KW-1185">Reference proteome</keyword>
<reference evidence="1 2" key="1">
    <citation type="submission" date="2023-01" db="EMBL/GenBank/DDBJ databases">
        <title>Analysis of 21 Apiospora genomes using comparative genomics revels a genus with tremendous synthesis potential of carbohydrate active enzymes and secondary metabolites.</title>
        <authorList>
            <person name="Sorensen T."/>
        </authorList>
    </citation>
    <scope>NUCLEOTIDE SEQUENCE [LARGE SCALE GENOMIC DNA]</scope>
    <source>
        <strain evidence="1 2">CBS 33761</strain>
    </source>
</reference>
<proteinExistence type="predicted"/>
<comment type="caution">
    <text evidence="1">The sequence shown here is derived from an EMBL/GenBank/DDBJ whole genome shotgun (WGS) entry which is preliminary data.</text>
</comment>
<name>A0ABR1TC64_9PEZI</name>
<organism evidence="1 2">
    <name type="scientific">Apiospora rasikravindrae</name>
    <dbReference type="NCBI Taxonomy" id="990691"/>
    <lineage>
        <taxon>Eukaryota</taxon>
        <taxon>Fungi</taxon>
        <taxon>Dikarya</taxon>
        <taxon>Ascomycota</taxon>
        <taxon>Pezizomycotina</taxon>
        <taxon>Sordariomycetes</taxon>
        <taxon>Xylariomycetidae</taxon>
        <taxon>Amphisphaeriales</taxon>
        <taxon>Apiosporaceae</taxon>
        <taxon>Apiospora</taxon>
    </lineage>
</organism>